<dbReference type="GO" id="GO:0046872">
    <property type="term" value="F:metal ion binding"/>
    <property type="evidence" value="ECO:0007669"/>
    <property type="project" value="UniProtKB-UniRule"/>
</dbReference>
<dbReference type="InterPro" id="IPR036663">
    <property type="entry name" value="Fumarylacetoacetase_C_sf"/>
</dbReference>
<keyword evidence="4 12" id="KW-0479">Metal-binding</keyword>
<dbReference type="EC" id="3.7.1.2" evidence="3 13"/>
<evidence type="ECO:0000256" key="13">
    <source>
        <dbReference type="RuleBase" id="RU366008"/>
    </source>
</evidence>
<dbReference type="InterPro" id="IPR011234">
    <property type="entry name" value="Fumarylacetoacetase-like_C"/>
</dbReference>
<feature type="active site" description="Proton acceptor" evidence="10">
    <location>
        <position position="142"/>
    </location>
</feature>
<dbReference type="InterPro" id="IPR036462">
    <property type="entry name" value="Fumarylacetoacetase_N_sf"/>
</dbReference>
<evidence type="ECO:0000313" key="16">
    <source>
        <dbReference type="EMBL" id="KAK4452593.1"/>
    </source>
</evidence>
<feature type="binding site" evidence="12">
    <location>
        <position position="259"/>
    </location>
    <ligand>
        <name>Mg(2+)</name>
        <dbReference type="ChEBI" id="CHEBI:18420"/>
    </ligand>
</feature>
<dbReference type="PANTHER" id="PTHR43069">
    <property type="entry name" value="FUMARYLACETOACETASE"/>
    <property type="match status" value="1"/>
</dbReference>
<protein>
    <recommendedName>
        <fullName evidence="3 13">Fumarylacetoacetase</fullName>
        <ecNumber evidence="3 13">3.7.1.2</ecNumber>
    </recommendedName>
    <alternativeName>
        <fullName evidence="13">Fumarylacetoacetate hydrolase</fullName>
    </alternativeName>
</protein>
<dbReference type="SUPFAM" id="SSF63433">
    <property type="entry name" value="Fumarylacetoacetate hydrolase, FAH, N-terminal domain"/>
    <property type="match status" value="1"/>
</dbReference>
<evidence type="ECO:0000256" key="10">
    <source>
        <dbReference type="PIRSR" id="PIRSR605959-1"/>
    </source>
</evidence>
<dbReference type="GO" id="GO:0004334">
    <property type="term" value="F:fumarylacetoacetase activity"/>
    <property type="evidence" value="ECO:0007669"/>
    <property type="project" value="UniProtKB-UniRule"/>
</dbReference>
<feature type="binding site" evidence="11">
    <location>
        <position position="246"/>
    </location>
    <ligand>
        <name>substrate</name>
    </ligand>
</feature>
<dbReference type="Pfam" id="PF01557">
    <property type="entry name" value="FAA_hydrolase"/>
    <property type="match status" value="1"/>
</dbReference>
<feature type="binding site" evidence="12">
    <location>
        <position position="239"/>
    </location>
    <ligand>
        <name>Mg(2+)</name>
        <dbReference type="ChEBI" id="CHEBI:18420"/>
    </ligand>
</feature>
<evidence type="ECO:0000259" key="14">
    <source>
        <dbReference type="Pfam" id="PF01557"/>
    </source>
</evidence>
<proteinExistence type="inferred from homology"/>
<comment type="pathway">
    <text evidence="1 13">Amino-acid degradation; L-phenylalanine degradation; acetoacetate and fumarate from L-phenylalanine: step 6/6.</text>
</comment>
<dbReference type="Gene3D" id="3.90.850.10">
    <property type="entry name" value="Fumarylacetoacetase-like, C-terminal domain"/>
    <property type="match status" value="1"/>
</dbReference>
<feature type="binding site" evidence="12">
    <location>
        <position position="205"/>
    </location>
    <ligand>
        <name>Ca(2+)</name>
        <dbReference type="ChEBI" id="CHEBI:29108"/>
    </ligand>
</feature>
<comment type="catalytic activity">
    <reaction evidence="13">
        <text>4-fumarylacetoacetate + H2O = acetoacetate + fumarate + H(+)</text>
        <dbReference type="Rhea" id="RHEA:10244"/>
        <dbReference type="ChEBI" id="CHEBI:13705"/>
        <dbReference type="ChEBI" id="CHEBI:15377"/>
        <dbReference type="ChEBI" id="CHEBI:15378"/>
        <dbReference type="ChEBI" id="CHEBI:18034"/>
        <dbReference type="ChEBI" id="CHEBI:29806"/>
        <dbReference type="EC" id="3.7.1.2"/>
    </reaction>
</comment>
<evidence type="ECO:0000256" key="2">
    <source>
        <dbReference type="ARBA" id="ARBA00010211"/>
    </source>
</evidence>
<evidence type="ECO:0000259" key="15">
    <source>
        <dbReference type="Pfam" id="PF09298"/>
    </source>
</evidence>
<feature type="binding site" evidence="12">
    <location>
        <position position="263"/>
    </location>
    <ligand>
        <name>Mg(2+)</name>
        <dbReference type="ChEBI" id="CHEBI:18420"/>
    </ligand>
</feature>
<reference evidence="16" key="2">
    <citation type="submission" date="2023-05" db="EMBL/GenBank/DDBJ databases">
        <authorList>
            <consortium name="Lawrence Berkeley National Laboratory"/>
            <person name="Steindorff A."/>
            <person name="Hensen N."/>
            <person name="Bonometti L."/>
            <person name="Westerberg I."/>
            <person name="Brannstrom I.O."/>
            <person name="Guillou S."/>
            <person name="Cros-Aarteil S."/>
            <person name="Calhoun S."/>
            <person name="Haridas S."/>
            <person name="Kuo A."/>
            <person name="Mondo S."/>
            <person name="Pangilinan J."/>
            <person name="Riley R."/>
            <person name="Labutti K."/>
            <person name="Andreopoulos B."/>
            <person name="Lipzen A."/>
            <person name="Chen C."/>
            <person name="Yanf M."/>
            <person name="Daum C."/>
            <person name="Ng V."/>
            <person name="Clum A."/>
            <person name="Ohm R."/>
            <person name="Martin F."/>
            <person name="Silar P."/>
            <person name="Natvig D."/>
            <person name="Lalanne C."/>
            <person name="Gautier V."/>
            <person name="Ament-Velasquez S.L."/>
            <person name="Kruys A."/>
            <person name="Hutchinson M.I."/>
            <person name="Powell A.J."/>
            <person name="Barry K."/>
            <person name="Miller A.N."/>
            <person name="Grigoriev I.V."/>
            <person name="Debuchy R."/>
            <person name="Gladieux P."/>
            <person name="Thoren M.H."/>
            <person name="Johannesson H."/>
        </authorList>
    </citation>
    <scope>NUCLEOTIDE SEQUENCE</scope>
    <source>
        <strain evidence="16">PSN243</strain>
    </source>
</reference>
<comment type="similarity">
    <text evidence="2 13">Belongs to the FAH family.</text>
</comment>
<comment type="cofactor">
    <cofactor evidence="13">
        <name>Mg(2+)</name>
        <dbReference type="ChEBI" id="CHEBI:18420"/>
    </cofactor>
    <cofactor evidence="13">
        <name>Ca(2+)</name>
        <dbReference type="ChEBI" id="CHEBI:29108"/>
    </cofactor>
</comment>
<keyword evidence="5 13" id="KW-0378">Hydrolase</keyword>
<dbReference type="AlphaFoldDB" id="A0AAV9GZI7"/>
<evidence type="ECO:0000256" key="11">
    <source>
        <dbReference type="PIRSR" id="PIRSR605959-2"/>
    </source>
</evidence>
<dbReference type="Proteomes" id="UP001321760">
    <property type="component" value="Unassembled WGS sequence"/>
</dbReference>
<dbReference type="GO" id="GO:0006559">
    <property type="term" value="P:L-phenylalanine catabolic process"/>
    <property type="evidence" value="ECO:0007669"/>
    <property type="project" value="UniProtKB-UniRule"/>
</dbReference>
<dbReference type="GO" id="GO:0006572">
    <property type="term" value="P:L-tyrosine catabolic process"/>
    <property type="evidence" value="ECO:0007669"/>
    <property type="project" value="UniProtKB-UniRule"/>
</dbReference>
<keyword evidence="9 13" id="KW-0585">Phenylalanine catabolism</keyword>
<feature type="binding site" evidence="12">
    <location>
        <position position="207"/>
    </location>
    <ligand>
        <name>Ca(2+)</name>
        <dbReference type="ChEBI" id="CHEBI:29108"/>
    </ligand>
</feature>
<feature type="binding site" evidence="12">
    <location>
        <position position="239"/>
    </location>
    <ligand>
        <name>Ca(2+)</name>
        <dbReference type="ChEBI" id="CHEBI:29108"/>
    </ligand>
</feature>
<evidence type="ECO:0000256" key="7">
    <source>
        <dbReference type="ARBA" id="ARBA00022842"/>
    </source>
</evidence>
<keyword evidence="8 13" id="KW-0828">Tyrosine catabolism</keyword>
<evidence type="ECO:0000313" key="17">
    <source>
        <dbReference type="Proteomes" id="UP001321760"/>
    </source>
</evidence>
<sequence length="422" mass="45117">MWEPNPKSPGNTPQVAPGSYSHHFSSANIPFGIASSFVHDRPQAVTRVKDVVIFLNLLAEDGFFSQVEGLPPGVFALDTLNDFAALPRTVHRQVRSTLQAALGATGDPSCFPLYAVAVVSMVTMHMPVRVGDFADFSCSEAHVSNAGRIAGQRDLPKAFYSHPIGYQGRASSIVISGTSIPRPKGHFSPDRIVTTFGPSTAVDYELEFAAIIGKPLPWGEQVNIAEVEGHVFGYVLLNDWSARDIQVFEMPPLGPFIGKNFGTSISPWVVTPDALGSFRTRGPYNPYRPRENHLEASLLSTYDIRMRVEIIVGGTRTVTCETNVAELYWTLLQAIVHLTSAGCGLRTGDIVATGTVSSAVQFGCLLESTNGGRAPITLNDGTQRCYLEDGDIVELSATAGGSGESGVGFGNCLGQIVASKGV</sequence>
<evidence type="ECO:0000256" key="5">
    <source>
        <dbReference type="ARBA" id="ARBA00022801"/>
    </source>
</evidence>
<evidence type="ECO:0000256" key="3">
    <source>
        <dbReference type="ARBA" id="ARBA00012094"/>
    </source>
</evidence>
<reference evidence="16" key="1">
    <citation type="journal article" date="2023" name="Mol. Phylogenet. Evol.">
        <title>Genome-scale phylogeny and comparative genomics of the fungal order Sordariales.</title>
        <authorList>
            <person name="Hensen N."/>
            <person name="Bonometti L."/>
            <person name="Westerberg I."/>
            <person name="Brannstrom I.O."/>
            <person name="Guillou S."/>
            <person name="Cros-Aarteil S."/>
            <person name="Calhoun S."/>
            <person name="Haridas S."/>
            <person name="Kuo A."/>
            <person name="Mondo S."/>
            <person name="Pangilinan J."/>
            <person name="Riley R."/>
            <person name="LaButti K."/>
            <person name="Andreopoulos B."/>
            <person name="Lipzen A."/>
            <person name="Chen C."/>
            <person name="Yan M."/>
            <person name="Daum C."/>
            <person name="Ng V."/>
            <person name="Clum A."/>
            <person name="Steindorff A."/>
            <person name="Ohm R.A."/>
            <person name="Martin F."/>
            <person name="Silar P."/>
            <person name="Natvig D.O."/>
            <person name="Lalanne C."/>
            <person name="Gautier V."/>
            <person name="Ament-Velasquez S.L."/>
            <person name="Kruys A."/>
            <person name="Hutchinson M.I."/>
            <person name="Powell A.J."/>
            <person name="Barry K."/>
            <person name="Miller A.N."/>
            <person name="Grigoriev I.V."/>
            <person name="Debuchy R."/>
            <person name="Gladieux P."/>
            <person name="Hiltunen Thoren M."/>
            <person name="Johannesson H."/>
        </authorList>
    </citation>
    <scope>NUCLEOTIDE SEQUENCE</scope>
    <source>
        <strain evidence="16">PSN243</strain>
    </source>
</reference>
<dbReference type="Pfam" id="PF09298">
    <property type="entry name" value="FAA_hydrolase_N"/>
    <property type="match status" value="1"/>
</dbReference>
<keyword evidence="17" id="KW-1185">Reference proteome</keyword>
<dbReference type="EMBL" id="MU865923">
    <property type="protein sequence ID" value="KAK4452593.1"/>
    <property type="molecule type" value="Genomic_DNA"/>
</dbReference>
<feature type="binding site" evidence="12">
    <location>
        <position position="135"/>
    </location>
    <ligand>
        <name>Ca(2+)</name>
        <dbReference type="ChEBI" id="CHEBI:29108"/>
    </ligand>
</feature>
<keyword evidence="7 12" id="KW-0460">Magnesium</keyword>
<gene>
    <name evidence="16" type="ORF">QBC34DRAFT_293232</name>
</gene>
<dbReference type="InterPro" id="IPR015377">
    <property type="entry name" value="Fumarylacetoacetase_N"/>
</dbReference>
<feature type="binding site" evidence="11">
    <location>
        <position position="355"/>
    </location>
    <ligand>
        <name>substrate</name>
    </ligand>
</feature>
<evidence type="ECO:0000256" key="6">
    <source>
        <dbReference type="ARBA" id="ARBA00022837"/>
    </source>
</evidence>
<feature type="domain" description="Fumarylacetoacetase-like C-terminal" evidence="14">
    <location>
        <begin position="133"/>
        <end position="401"/>
    </location>
</feature>
<dbReference type="PANTHER" id="PTHR43069:SF5">
    <property type="entry name" value="FUMARYLACETOACETASE"/>
    <property type="match status" value="1"/>
</dbReference>
<evidence type="ECO:0000256" key="9">
    <source>
        <dbReference type="ARBA" id="ARBA00023232"/>
    </source>
</evidence>
<dbReference type="SUPFAM" id="SSF56529">
    <property type="entry name" value="FAH"/>
    <property type="match status" value="1"/>
</dbReference>
<dbReference type="GO" id="GO:1902000">
    <property type="term" value="P:homogentisate catabolic process"/>
    <property type="evidence" value="ECO:0007669"/>
    <property type="project" value="TreeGrafter"/>
</dbReference>
<evidence type="ECO:0000256" key="4">
    <source>
        <dbReference type="ARBA" id="ARBA00022723"/>
    </source>
</evidence>
<evidence type="ECO:0000256" key="12">
    <source>
        <dbReference type="PIRSR" id="PIRSR605959-3"/>
    </source>
</evidence>
<organism evidence="16 17">
    <name type="scientific">Podospora aff. communis PSN243</name>
    <dbReference type="NCBI Taxonomy" id="3040156"/>
    <lineage>
        <taxon>Eukaryota</taxon>
        <taxon>Fungi</taxon>
        <taxon>Dikarya</taxon>
        <taxon>Ascomycota</taxon>
        <taxon>Pezizomycotina</taxon>
        <taxon>Sordariomycetes</taxon>
        <taxon>Sordariomycetidae</taxon>
        <taxon>Sordariales</taxon>
        <taxon>Podosporaceae</taxon>
        <taxon>Podospora</taxon>
    </lineage>
</organism>
<keyword evidence="6 12" id="KW-0106">Calcium</keyword>
<accession>A0AAV9GZI7</accession>
<name>A0AAV9GZI7_9PEZI</name>
<feature type="domain" description="Fumarylacetoacetase N-terminal" evidence="15">
    <location>
        <begin position="27"/>
        <end position="127"/>
    </location>
</feature>
<evidence type="ECO:0000256" key="8">
    <source>
        <dbReference type="ARBA" id="ARBA00022878"/>
    </source>
</evidence>
<comment type="caution">
    <text evidence="16">The sequence shown here is derived from an EMBL/GenBank/DDBJ whole genome shotgun (WGS) entry which is preliminary data.</text>
</comment>
<evidence type="ECO:0000256" key="1">
    <source>
        <dbReference type="ARBA" id="ARBA00004782"/>
    </source>
</evidence>
<dbReference type="Gene3D" id="2.30.30.230">
    <property type="entry name" value="Fumarylacetoacetase, N-terminal domain"/>
    <property type="match status" value="1"/>
</dbReference>
<dbReference type="InterPro" id="IPR005959">
    <property type="entry name" value="Fumarylacetoacetase"/>
</dbReference>